<dbReference type="InParanoid" id="A0A2T3AZE9"/>
<feature type="active site" evidence="1">
    <location>
        <position position="19"/>
    </location>
</feature>
<dbReference type="STRING" id="857342.A0A2T3AZE9"/>
<comment type="similarity">
    <text evidence="2">Belongs to the acylphosphatase family.</text>
</comment>
<comment type="catalytic activity">
    <reaction evidence="1">
        <text>an acyl phosphate + H2O = a carboxylate + phosphate + H(+)</text>
        <dbReference type="Rhea" id="RHEA:14965"/>
        <dbReference type="ChEBI" id="CHEBI:15377"/>
        <dbReference type="ChEBI" id="CHEBI:15378"/>
        <dbReference type="ChEBI" id="CHEBI:29067"/>
        <dbReference type="ChEBI" id="CHEBI:43474"/>
        <dbReference type="ChEBI" id="CHEBI:59918"/>
        <dbReference type="EC" id="3.6.1.7"/>
    </reaction>
</comment>
<name>A0A2T3AZE9_AMORE</name>
<evidence type="ECO:0000256" key="1">
    <source>
        <dbReference type="PROSITE-ProRule" id="PRU00520"/>
    </source>
</evidence>
<protein>
    <recommendedName>
        <fullName evidence="1">acylphosphatase</fullName>
        <ecNumber evidence="1">3.6.1.7</ecNumber>
    </recommendedName>
</protein>
<dbReference type="PROSITE" id="PS00151">
    <property type="entry name" value="ACYLPHOSPHATASE_2"/>
    <property type="match status" value="1"/>
</dbReference>
<dbReference type="InterPro" id="IPR017968">
    <property type="entry name" value="Acylphosphatase_CS"/>
</dbReference>
<evidence type="ECO:0000313" key="4">
    <source>
        <dbReference type="EMBL" id="PSS16547.1"/>
    </source>
</evidence>
<organism evidence="4 5">
    <name type="scientific">Amorphotheca resinae ATCC 22711</name>
    <dbReference type="NCBI Taxonomy" id="857342"/>
    <lineage>
        <taxon>Eukaryota</taxon>
        <taxon>Fungi</taxon>
        <taxon>Dikarya</taxon>
        <taxon>Ascomycota</taxon>
        <taxon>Pezizomycotina</taxon>
        <taxon>Leotiomycetes</taxon>
        <taxon>Helotiales</taxon>
        <taxon>Amorphothecaceae</taxon>
        <taxon>Amorphotheca</taxon>
    </lineage>
</organism>
<accession>A0A2T3AZE9</accession>
<dbReference type="RefSeq" id="XP_024720055.1">
    <property type="nucleotide sequence ID" value="XM_024866715.1"/>
</dbReference>
<proteinExistence type="inferred from homology"/>
<gene>
    <name evidence="4" type="ORF">M430DRAFT_35308</name>
</gene>
<dbReference type="PANTHER" id="PTHR47268">
    <property type="entry name" value="ACYLPHOSPHATASE"/>
    <property type="match status" value="1"/>
</dbReference>
<dbReference type="GeneID" id="36574796"/>
<dbReference type="Gene3D" id="3.30.70.100">
    <property type="match status" value="1"/>
</dbReference>
<dbReference type="Proteomes" id="UP000241818">
    <property type="component" value="Unassembled WGS sequence"/>
</dbReference>
<dbReference type="AlphaFoldDB" id="A0A2T3AZE9"/>
<feature type="domain" description="Acylphosphatase-like" evidence="3">
    <location>
        <begin position="4"/>
        <end position="91"/>
    </location>
</feature>
<reference evidence="4 5" key="1">
    <citation type="journal article" date="2018" name="New Phytol.">
        <title>Comparative genomics and transcriptomics depict ericoid mycorrhizal fungi as versatile saprotrophs and plant mutualists.</title>
        <authorList>
            <person name="Martino E."/>
            <person name="Morin E."/>
            <person name="Grelet G.A."/>
            <person name="Kuo A."/>
            <person name="Kohler A."/>
            <person name="Daghino S."/>
            <person name="Barry K.W."/>
            <person name="Cichocki N."/>
            <person name="Clum A."/>
            <person name="Dockter R.B."/>
            <person name="Hainaut M."/>
            <person name="Kuo R.C."/>
            <person name="LaButti K."/>
            <person name="Lindahl B.D."/>
            <person name="Lindquist E.A."/>
            <person name="Lipzen A."/>
            <person name="Khouja H.R."/>
            <person name="Magnuson J."/>
            <person name="Murat C."/>
            <person name="Ohm R.A."/>
            <person name="Singer S.W."/>
            <person name="Spatafora J.W."/>
            <person name="Wang M."/>
            <person name="Veneault-Fourrey C."/>
            <person name="Henrissat B."/>
            <person name="Grigoriev I.V."/>
            <person name="Martin F.M."/>
            <person name="Perotto S."/>
        </authorList>
    </citation>
    <scope>NUCLEOTIDE SEQUENCE [LARGE SCALE GENOMIC DNA]</scope>
    <source>
        <strain evidence="4 5">ATCC 22711</strain>
    </source>
</reference>
<dbReference type="OrthoDB" id="7961613at2759"/>
<sequence>MVQRIAFRVHGRVQGVSYRYFTQKRATEYRVTGWVRNASGGKVEGQAQGSEDALQRLFRDLEKGPPLAVVEKLEKEVIEPKEGEKEFVVTR</sequence>
<dbReference type="PANTHER" id="PTHR47268:SF4">
    <property type="entry name" value="ACYLPHOSPHATASE"/>
    <property type="match status" value="1"/>
</dbReference>
<dbReference type="EC" id="3.6.1.7" evidence="1"/>
<dbReference type="PRINTS" id="PR00112">
    <property type="entry name" value="ACYLPHPHTASE"/>
</dbReference>
<evidence type="ECO:0000313" key="5">
    <source>
        <dbReference type="Proteomes" id="UP000241818"/>
    </source>
</evidence>
<keyword evidence="1" id="KW-0378">Hydrolase</keyword>
<dbReference type="PROSITE" id="PS51160">
    <property type="entry name" value="ACYLPHOSPHATASE_3"/>
    <property type="match status" value="1"/>
</dbReference>
<dbReference type="Pfam" id="PF00708">
    <property type="entry name" value="Acylphosphatase"/>
    <property type="match status" value="1"/>
</dbReference>
<keyword evidence="5" id="KW-1185">Reference proteome</keyword>
<evidence type="ECO:0000259" key="3">
    <source>
        <dbReference type="PROSITE" id="PS51160"/>
    </source>
</evidence>
<feature type="active site" evidence="1">
    <location>
        <position position="37"/>
    </location>
</feature>
<evidence type="ECO:0000256" key="2">
    <source>
        <dbReference type="RuleBase" id="RU004168"/>
    </source>
</evidence>
<dbReference type="InterPro" id="IPR001792">
    <property type="entry name" value="Acylphosphatase-like_dom"/>
</dbReference>
<dbReference type="SUPFAM" id="SSF54975">
    <property type="entry name" value="Acylphosphatase/BLUF domain-like"/>
    <property type="match status" value="1"/>
</dbReference>
<dbReference type="GO" id="GO:0003998">
    <property type="term" value="F:acylphosphatase activity"/>
    <property type="evidence" value="ECO:0007669"/>
    <property type="project" value="UniProtKB-EC"/>
</dbReference>
<dbReference type="InterPro" id="IPR036046">
    <property type="entry name" value="Acylphosphatase-like_dom_sf"/>
</dbReference>
<dbReference type="EMBL" id="KZ679012">
    <property type="protein sequence ID" value="PSS16547.1"/>
    <property type="molecule type" value="Genomic_DNA"/>
</dbReference>
<dbReference type="InterPro" id="IPR020456">
    <property type="entry name" value="Acylphosphatase"/>
</dbReference>